<evidence type="ECO:0000256" key="10">
    <source>
        <dbReference type="ARBA" id="ARBA00051661"/>
    </source>
</evidence>
<sequence>TVQSRGRLVSYKAEDIIKRVQQALHNPQIQEVWFTGEDTLAWGLDQNSHFGVLFDLILPLFADSRKMIRIGMTDPESVVENADQLVKVMQHPRVYKFLHLPVQSASDSVLKVMRRRYTYQQYEKLVIYLKQQVPEITIATDFIVGFPGETEEDFQMSLESMKLLKFPVVNITQYYVRENTMAARMEQLDEKVKKHRSKVAAQTAVEQFNRSQYIGQEMEIIVGSILPNYKYQRFCEGKSINYLSVLVQSTAPTFQEAIGDLKVGDVVKVKITAITRVALVG</sequence>
<dbReference type="Gene3D" id="3.80.30.20">
    <property type="entry name" value="tm_1862 like domain"/>
    <property type="match status" value="1"/>
</dbReference>
<comment type="function">
    <text evidence="1">Catalyzes the methylthiolation of N6-threonylcarbamoyladenosine (t(6)A), leading to the formation of 2-methylthio-N6-threonylcarbamoyladenosine (ms(2)t(6)A) at position 37 in tRNAs that read codons beginning with adenine.</text>
</comment>
<dbReference type="SMART" id="SM00729">
    <property type="entry name" value="Elp3"/>
    <property type="match status" value="1"/>
</dbReference>
<organism evidence="13">
    <name type="scientific">Trepomonas sp. PC1</name>
    <dbReference type="NCBI Taxonomy" id="1076344"/>
    <lineage>
        <taxon>Eukaryota</taxon>
        <taxon>Metamonada</taxon>
        <taxon>Diplomonadida</taxon>
        <taxon>Hexamitidae</taxon>
        <taxon>Hexamitinae</taxon>
        <taxon>Trepomonas</taxon>
    </lineage>
</organism>
<dbReference type="PANTHER" id="PTHR11918:SF45">
    <property type="entry name" value="THREONYLCARBAMOYLADENOSINE TRNA METHYLTHIOTRANSFERASE"/>
    <property type="match status" value="1"/>
</dbReference>
<proteinExistence type="predicted"/>
<evidence type="ECO:0000259" key="11">
    <source>
        <dbReference type="PROSITE" id="PS50926"/>
    </source>
</evidence>
<keyword evidence="3" id="KW-0004">4Fe-4S</keyword>
<name>A0A146KGJ5_9EUKA</name>
<dbReference type="GO" id="GO:0051539">
    <property type="term" value="F:4 iron, 4 sulfur cluster binding"/>
    <property type="evidence" value="ECO:0007669"/>
    <property type="project" value="UniProtKB-KW"/>
</dbReference>
<keyword evidence="5" id="KW-0949">S-adenosyl-L-methionine</keyword>
<dbReference type="GO" id="GO:0005783">
    <property type="term" value="C:endoplasmic reticulum"/>
    <property type="evidence" value="ECO:0007669"/>
    <property type="project" value="TreeGrafter"/>
</dbReference>
<evidence type="ECO:0000256" key="3">
    <source>
        <dbReference type="ARBA" id="ARBA00022485"/>
    </source>
</evidence>
<dbReference type="InterPro" id="IPR006638">
    <property type="entry name" value="Elp3/MiaA/NifB-like_rSAM"/>
</dbReference>
<dbReference type="InterPro" id="IPR007197">
    <property type="entry name" value="rSAM"/>
</dbReference>
<dbReference type="InterPro" id="IPR058240">
    <property type="entry name" value="rSAM_sf"/>
</dbReference>
<feature type="domain" description="Radical SAM core" evidence="12">
    <location>
        <begin position="1"/>
        <end position="210"/>
    </location>
</feature>
<protein>
    <recommendedName>
        <fullName evidence="2">tRNA (N(6)-L-threonylcarbamoyladenosine(37)-C(2))-methylthiotransferase</fullName>
        <ecNumber evidence="2">2.8.4.5</ecNumber>
    </recommendedName>
    <alternativeName>
        <fullName evidence="9">tRNA-t(6)A37 methylthiotransferase</fullName>
    </alternativeName>
</protein>
<dbReference type="SUPFAM" id="SSF102114">
    <property type="entry name" value="Radical SAM enzymes"/>
    <property type="match status" value="1"/>
</dbReference>
<keyword evidence="4" id="KW-0808">Transferase</keyword>
<dbReference type="GO" id="GO:0035598">
    <property type="term" value="F:tRNA (N(6)-L-threonylcarbamoyladenosine(37)-C(2))-methylthiotransferase activity"/>
    <property type="evidence" value="ECO:0007669"/>
    <property type="project" value="UniProtKB-EC"/>
</dbReference>
<dbReference type="PROSITE" id="PS50926">
    <property type="entry name" value="TRAM"/>
    <property type="match status" value="1"/>
</dbReference>
<reference evidence="13" key="1">
    <citation type="submission" date="2015-07" db="EMBL/GenBank/DDBJ databases">
        <title>Adaptation to a free-living lifestyle via gene acquisitions in the diplomonad Trepomonas sp. PC1.</title>
        <authorList>
            <person name="Xu F."/>
            <person name="Jerlstrom-Hultqvist J."/>
            <person name="Kolisko M."/>
            <person name="Simpson A.G.B."/>
            <person name="Roger A.J."/>
            <person name="Svard S.G."/>
            <person name="Andersson J.O."/>
        </authorList>
    </citation>
    <scope>NUCLEOTIDE SEQUENCE</scope>
    <source>
        <strain evidence="13">PC1</strain>
    </source>
</reference>
<evidence type="ECO:0000256" key="9">
    <source>
        <dbReference type="ARBA" id="ARBA00031213"/>
    </source>
</evidence>
<accession>A0A146KGJ5</accession>
<evidence type="ECO:0000256" key="6">
    <source>
        <dbReference type="ARBA" id="ARBA00022723"/>
    </source>
</evidence>
<evidence type="ECO:0000256" key="5">
    <source>
        <dbReference type="ARBA" id="ARBA00022691"/>
    </source>
</evidence>
<evidence type="ECO:0000256" key="4">
    <source>
        <dbReference type="ARBA" id="ARBA00022679"/>
    </source>
</evidence>
<feature type="non-terminal residue" evidence="13">
    <location>
        <position position="281"/>
    </location>
</feature>
<dbReference type="InterPro" id="IPR002792">
    <property type="entry name" value="TRAM_dom"/>
</dbReference>
<comment type="catalytic activity">
    <reaction evidence="10">
        <text>N(6)-L-threonylcarbamoyladenosine(37) in tRNA + (sulfur carrier)-SH + AH2 + 2 S-adenosyl-L-methionine = 2-methylsulfanyl-N(6)-L-threonylcarbamoyladenosine(37) in tRNA + (sulfur carrier)-H + 5'-deoxyadenosine + L-methionine + A + S-adenosyl-L-homocysteine + 2 H(+)</text>
        <dbReference type="Rhea" id="RHEA:37075"/>
        <dbReference type="Rhea" id="RHEA-COMP:10163"/>
        <dbReference type="Rhea" id="RHEA-COMP:11092"/>
        <dbReference type="Rhea" id="RHEA-COMP:14737"/>
        <dbReference type="Rhea" id="RHEA-COMP:14739"/>
        <dbReference type="ChEBI" id="CHEBI:13193"/>
        <dbReference type="ChEBI" id="CHEBI:15378"/>
        <dbReference type="ChEBI" id="CHEBI:17319"/>
        <dbReference type="ChEBI" id="CHEBI:17499"/>
        <dbReference type="ChEBI" id="CHEBI:29917"/>
        <dbReference type="ChEBI" id="CHEBI:57844"/>
        <dbReference type="ChEBI" id="CHEBI:57856"/>
        <dbReference type="ChEBI" id="CHEBI:59789"/>
        <dbReference type="ChEBI" id="CHEBI:64428"/>
        <dbReference type="ChEBI" id="CHEBI:74418"/>
        <dbReference type="ChEBI" id="CHEBI:74420"/>
        <dbReference type="EC" id="2.8.4.5"/>
    </reaction>
</comment>
<dbReference type="GO" id="GO:0046872">
    <property type="term" value="F:metal ion binding"/>
    <property type="evidence" value="ECO:0007669"/>
    <property type="project" value="UniProtKB-KW"/>
</dbReference>
<dbReference type="Pfam" id="PF04055">
    <property type="entry name" value="Radical_SAM"/>
    <property type="match status" value="1"/>
</dbReference>
<evidence type="ECO:0000259" key="12">
    <source>
        <dbReference type="PROSITE" id="PS51918"/>
    </source>
</evidence>
<evidence type="ECO:0000313" key="13">
    <source>
        <dbReference type="EMBL" id="JAP94379.1"/>
    </source>
</evidence>
<keyword evidence="7" id="KW-0408">Iron</keyword>
<feature type="domain" description="TRAM" evidence="11">
    <location>
        <begin position="211"/>
        <end position="281"/>
    </location>
</feature>
<keyword evidence="8" id="KW-0411">Iron-sulfur</keyword>
<evidence type="ECO:0000256" key="7">
    <source>
        <dbReference type="ARBA" id="ARBA00023004"/>
    </source>
</evidence>
<evidence type="ECO:0000256" key="1">
    <source>
        <dbReference type="ARBA" id="ARBA00002399"/>
    </source>
</evidence>
<keyword evidence="6" id="KW-0479">Metal-binding</keyword>
<evidence type="ECO:0000256" key="8">
    <source>
        <dbReference type="ARBA" id="ARBA00023014"/>
    </source>
</evidence>
<dbReference type="PANTHER" id="PTHR11918">
    <property type="entry name" value="RADICAL SAM PROTEINS"/>
    <property type="match status" value="1"/>
</dbReference>
<dbReference type="InterPro" id="IPR023404">
    <property type="entry name" value="rSAM_horseshoe"/>
</dbReference>
<dbReference type="AlphaFoldDB" id="A0A146KGJ5"/>
<dbReference type="EC" id="2.8.4.5" evidence="2"/>
<dbReference type="EMBL" id="GDID01002227">
    <property type="protein sequence ID" value="JAP94379.1"/>
    <property type="molecule type" value="Transcribed_RNA"/>
</dbReference>
<gene>
    <name evidence="13" type="ORF">TPC1_12986</name>
</gene>
<feature type="non-terminal residue" evidence="13">
    <location>
        <position position="1"/>
    </location>
</feature>
<evidence type="ECO:0000256" key="2">
    <source>
        <dbReference type="ARBA" id="ARBA00013273"/>
    </source>
</evidence>
<dbReference type="PROSITE" id="PS51918">
    <property type="entry name" value="RADICAL_SAM"/>
    <property type="match status" value="1"/>
</dbReference>